<reference evidence="1 2" key="1">
    <citation type="submission" date="2019-04" db="EMBL/GenBank/DDBJ databases">
        <title>Friends and foes A comparative genomics study of 23 Aspergillus species from section Flavi.</title>
        <authorList>
            <consortium name="DOE Joint Genome Institute"/>
            <person name="Kjaerbolling I."/>
            <person name="Vesth T."/>
            <person name="Frisvad J.C."/>
            <person name="Nybo J.L."/>
            <person name="Theobald S."/>
            <person name="Kildgaard S."/>
            <person name="Isbrandt T."/>
            <person name="Kuo A."/>
            <person name="Sato A."/>
            <person name="Lyhne E.K."/>
            <person name="Kogle M.E."/>
            <person name="Wiebenga A."/>
            <person name="Kun R.S."/>
            <person name="Lubbers R.J."/>
            <person name="Makela M.R."/>
            <person name="Barry K."/>
            <person name="Chovatia M."/>
            <person name="Clum A."/>
            <person name="Daum C."/>
            <person name="Haridas S."/>
            <person name="He G."/>
            <person name="LaButti K."/>
            <person name="Lipzen A."/>
            <person name="Mondo S."/>
            <person name="Riley R."/>
            <person name="Salamov A."/>
            <person name="Simmons B.A."/>
            <person name="Magnuson J.K."/>
            <person name="Henrissat B."/>
            <person name="Mortensen U.H."/>
            <person name="Larsen T.O."/>
            <person name="Devries R.P."/>
            <person name="Grigoriev I.V."/>
            <person name="Machida M."/>
            <person name="Baker S.E."/>
            <person name="Andersen M.R."/>
        </authorList>
    </citation>
    <scope>NUCLEOTIDE SEQUENCE [LARGE SCALE GENOMIC DNA]</scope>
    <source>
        <strain evidence="1 2">CBS 151.66</strain>
    </source>
</reference>
<keyword evidence="2" id="KW-1185">Reference proteome</keyword>
<sequence length="105" mass="11330">MVASQIFQLPVAFAFDGLDPQQKLMEWLAHHLPAVVTATGSVSRQAYLDFGDVQLLLDYAAMFLSNMGNYYGSGDQKFTPAISKDKLAVLAASASSSAATLWEPD</sequence>
<evidence type="ECO:0000313" key="1">
    <source>
        <dbReference type="EMBL" id="KAB8075665.1"/>
    </source>
</evidence>
<dbReference type="Proteomes" id="UP000326565">
    <property type="component" value="Unassembled WGS sequence"/>
</dbReference>
<dbReference type="EMBL" id="ML732191">
    <property type="protein sequence ID" value="KAB8075665.1"/>
    <property type="molecule type" value="Genomic_DNA"/>
</dbReference>
<gene>
    <name evidence="1" type="ORF">BDV29DRAFT_155462</name>
</gene>
<protein>
    <submittedName>
        <fullName evidence="1">Uncharacterized protein</fullName>
    </submittedName>
</protein>
<organism evidence="1 2">
    <name type="scientific">Aspergillus leporis</name>
    <dbReference type="NCBI Taxonomy" id="41062"/>
    <lineage>
        <taxon>Eukaryota</taxon>
        <taxon>Fungi</taxon>
        <taxon>Dikarya</taxon>
        <taxon>Ascomycota</taxon>
        <taxon>Pezizomycotina</taxon>
        <taxon>Eurotiomycetes</taxon>
        <taxon>Eurotiomycetidae</taxon>
        <taxon>Eurotiales</taxon>
        <taxon>Aspergillaceae</taxon>
        <taxon>Aspergillus</taxon>
        <taxon>Aspergillus subgen. Circumdati</taxon>
    </lineage>
</organism>
<name>A0A5N5X6F7_9EURO</name>
<dbReference type="OrthoDB" id="4694525at2759"/>
<proteinExistence type="predicted"/>
<evidence type="ECO:0000313" key="2">
    <source>
        <dbReference type="Proteomes" id="UP000326565"/>
    </source>
</evidence>
<accession>A0A5N5X6F7</accession>
<dbReference type="AlphaFoldDB" id="A0A5N5X6F7"/>